<dbReference type="PANTHER" id="PTHR11732">
    <property type="entry name" value="ALDO/KETO REDUCTASE"/>
    <property type="match status" value="1"/>
</dbReference>
<protein>
    <recommendedName>
        <fullName evidence="1">NADP-dependent oxidoreductase domain-containing protein</fullName>
    </recommendedName>
</protein>
<reference evidence="2 3" key="1">
    <citation type="submission" date="2014-04" db="EMBL/GenBank/DDBJ databases">
        <authorList>
            <consortium name="DOE Joint Genome Institute"/>
            <person name="Kuo A."/>
            <person name="Kohler A."/>
            <person name="Nagy L.G."/>
            <person name="Floudas D."/>
            <person name="Copeland A."/>
            <person name="Barry K.W."/>
            <person name="Cichocki N."/>
            <person name="Veneault-Fourrey C."/>
            <person name="LaButti K."/>
            <person name="Lindquist E.A."/>
            <person name="Lipzen A."/>
            <person name="Lundell T."/>
            <person name="Morin E."/>
            <person name="Murat C."/>
            <person name="Sun H."/>
            <person name="Tunlid A."/>
            <person name="Henrissat B."/>
            <person name="Grigoriev I.V."/>
            <person name="Hibbett D.S."/>
            <person name="Martin F."/>
            <person name="Nordberg H.P."/>
            <person name="Cantor M.N."/>
            <person name="Hua S.X."/>
        </authorList>
    </citation>
    <scope>NUCLEOTIDE SEQUENCE [LARGE SCALE GENOMIC DNA]</scope>
    <source>
        <strain evidence="2 3">Foug A</strain>
    </source>
</reference>
<dbReference type="Gene3D" id="3.20.20.100">
    <property type="entry name" value="NADP-dependent oxidoreductase domain"/>
    <property type="match status" value="1"/>
</dbReference>
<dbReference type="SUPFAM" id="SSF51430">
    <property type="entry name" value="NAD(P)-linked oxidoreductase"/>
    <property type="match status" value="1"/>
</dbReference>
<sequence>GFTHLDTAQEYRNEETVGSAIAASGKPWSELFVTTKLGELQGEATPKGTLEVSLSKLGLTHVDLYLVHHPHVHIGRLKEVWKGMEEAKNAGLTKSIGIE</sequence>
<dbReference type="EMBL" id="KN822100">
    <property type="protein sequence ID" value="KIM57505.1"/>
    <property type="molecule type" value="Genomic_DNA"/>
</dbReference>
<evidence type="ECO:0000259" key="1">
    <source>
        <dbReference type="Pfam" id="PF00248"/>
    </source>
</evidence>
<evidence type="ECO:0000313" key="3">
    <source>
        <dbReference type="Proteomes" id="UP000053989"/>
    </source>
</evidence>
<keyword evidence="3" id="KW-1185">Reference proteome</keyword>
<accession>A0A0C3D9T6</accession>
<gene>
    <name evidence="2" type="ORF">SCLCIDRAFT_130419</name>
</gene>
<organism evidence="2 3">
    <name type="scientific">Scleroderma citrinum Foug A</name>
    <dbReference type="NCBI Taxonomy" id="1036808"/>
    <lineage>
        <taxon>Eukaryota</taxon>
        <taxon>Fungi</taxon>
        <taxon>Dikarya</taxon>
        <taxon>Basidiomycota</taxon>
        <taxon>Agaricomycotina</taxon>
        <taxon>Agaricomycetes</taxon>
        <taxon>Agaricomycetidae</taxon>
        <taxon>Boletales</taxon>
        <taxon>Sclerodermatineae</taxon>
        <taxon>Sclerodermataceae</taxon>
        <taxon>Scleroderma</taxon>
    </lineage>
</organism>
<feature type="non-terminal residue" evidence="2">
    <location>
        <position position="1"/>
    </location>
</feature>
<proteinExistence type="predicted"/>
<dbReference type="AlphaFoldDB" id="A0A0C3D9T6"/>
<dbReference type="InParanoid" id="A0A0C3D9T6"/>
<dbReference type="PRINTS" id="PR00069">
    <property type="entry name" value="ALDKETRDTASE"/>
</dbReference>
<dbReference type="InterPro" id="IPR020471">
    <property type="entry name" value="AKR"/>
</dbReference>
<evidence type="ECO:0000313" key="2">
    <source>
        <dbReference type="EMBL" id="KIM57505.1"/>
    </source>
</evidence>
<name>A0A0C3D9T6_9AGAM</name>
<dbReference type="InterPro" id="IPR036812">
    <property type="entry name" value="NAD(P)_OxRdtase_dom_sf"/>
</dbReference>
<dbReference type="GO" id="GO:0016491">
    <property type="term" value="F:oxidoreductase activity"/>
    <property type="evidence" value="ECO:0007669"/>
    <property type="project" value="InterPro"/>
</dbReference>
<reference evidence="3" key="2">
    <citation type="submission" date="2015-01" db="EMBL/GenBank/DDBJ databases">
        <title>Evolutionary Origins and Diversification of the Mycorrhizal Mutualists.</title>
        <authorList>
            <consortium name="DOE Joint Genome Institute"/>
            <consortium name="Mycorrhizal Genomics Consortium"/>
            <person name="Kohler A."/>
            <person name="Kuo A."/>
            <person name="Nagy L.G."/>
            <person name="Floudas D."/>
            <person name="Copeland A."/>
            <person name="Barry K.W."/>
            <person name="Cichocki N."/>
            <person name="Veneault-Fourrey C."/>
            <person name="LaButti K."/>
            <person name="Lindquist E.A."/>
            <person name="Lipzen A."/>
            <person name="Lundell T."/>
            <person name="Morin E."/>
            <person name="Murat C."/>
            <person name="Riley R."/>
            <person name="Ohm R."/>
            <person name="Sun H."/>
            <person name="Tunlid A."/>
            <person name="Henrissat B."/>
            <person name="Grigoriev I.V."/>
            <person name="Hibbett D.S."/>
            <person name="Martin F."/>
        </authorList>
    </citation>
    <scope>NUCLEOTIDE SEQUENCE [LARGE SCALE GENOMIC DNA]</scope>
    <source>
        <strain evidence="3">Foug A</strain>
    </source>
</reference>
<dbReference type="HOGENOM" id="CLU_2326465_0_0_1"/>
<dbReference type="InterPro" id="IPR023210">
    <property type="entry name" value="NADP_OxRdtase_dom"/>
</dbReference>
<dbReference type="Pfam" id="PF00248">
    <property type="entry name" value="Aldo_ket_red"/>
    <property type="match status" value="1"/>
</dbReference>
<dbReference type="STRING" id="1036808.A0A0C3D9T6"/>
<dbReference type="Proteomes" id="UP000053989">
    <property type="component" value="Unassembled WGS sequence"/>
</dbReference>
<dbReference type="OrthoDB" id="416253at2759"/>
<feature type="domain" description="NADP-dependent oxidoreductase" evidence="1">
    <location>
        <begin position="1"/>
        <end position="98"/>
    </location>
</feature>